<keyword evidence="2 3" id="KW-0186">Copper</keyword>
<keyword evidence="6" id="KW-0472">Membrane</keyword>
<keyword evidence="3" id="KW-0479">Metal-binding</keyword>
<keyword evidence="6" id="KW-1133">Transmembrane helix</keyword>
<evidence type="ECO:0000256" key="2">
    <source>
        <dbReference type="ARBA" id="ARBA00023008"/>
    </source>
</evidence>
<evidence type="ECO:0000256" key="3">
    <source>
        <dbReference type="PIRSR" id="PIRSR603782-1"/>
    </source>
</evidence>
<dbReference type="PANTHER" id="PTHR12151:SF25">
    <property type="entry name" value="LINALOOL DEHYDRATASE_ISOMERASE DOMAIN-CONTAINING PROTEIN"/>
    <property type="match status" value="1"/>
</dbReference>
<dbReference type="InterPro" id="IPR003782">
    <property type="entry name" value="SCO1/SenC"/>
</dbReference>
<dbReference type="InterPro" id="IPR013766">
    <property type="entry name" value="Thioredoxin_domain"/>
</dbReference>
<comment type="similarity">
    <text evidence="1">Belongs to the SCO1/2 family.</text>
</comment>
<accession>A0A7C4LM43</accession>
<dbReference type="PROSITE" id="PS51352">
    <property type="entry name" value="THIOREDOXIN_2"/>
    <property type="match status" value="1"/>
</dbReference>
<dbReference type="AlphaFoldDB" id="A0A7C4LM43"/>
<dbReference type="EMBL" id="DSVQ01000012">
    <property type="protein sequence ID" value="HGT39019.1"/>
    <property type="molecule type" value="Genomic_DNA"/>
</dbReference>
<dbReference type="GO" id="GO:0046872">
    <property type="term" value="F:metal ion binding"/>
    <property type="evidence" value="ECO:0007669"/>
    <property type="project" value="UniProtKB-KW"/>
</dbReference>
<dbReference type="Pfam" id="PF02630">
    <property type="entry name" value="SCO1-SenC"/>
    <property type="match status" value="1"/>
</dbReference>
<dbReference type="InterPro" id="IPR036249">
    <property type="entry name" value="Thioredoxin-like_sf"/>
</dbReference>
<comment type="caution">
    <text evidence="8">The sequence shown here is derived from an EMBL/GenBank/DDBJ whole genome shotgun (WGS) entry which is preliminary data.</text>
</comment>
<feature type="transmembrane region" description="Helical" evidence="6">
    <location>
        <begin position="20"/>
        <end position="40"/>
    </location>
</feature>
<evidence type="ECO:0000256" key="4">
    <source>
        <dbReference type="PIRSR" id="PIRSR603782-2"/>
    </source>
</evidence>
<keyword evidence="6" id="KW-0812">Transmembrane</keyword>
<organism evidence="8">
    <name type="scientific">Schlesneria paludicola</name>
    <dbReference type="NCBI Taxonomy" id="360056"/>
    <lineage>
        <taxon>Bacteria</taxon>
        <taxon>Pseudomonadati</taxon>
        <taxon>Planctomycetota</taxon>
        <taxon>Planctomycetia</taxon>
        <taxon>Planctomycetales</taxon>
        <taxon>Planctomycetaceae</taxon>
        <taxon>Schlesneria</taxon>
    </lineage>
</organism>
<evidence type="ECO:0000256" key="5">
    <source>
        <dbReference type="SAM" id="MobiDB-lite"/>
    </source>
</evidence>
<feature type="binding site" evidence="3">
    <location>
        <position position="230"/>
    </location>
    <ligand>
        <name>Cu cation</name>
        <dbReference type="ChEBI" id="CHEBI:23378"/>
    </ligand>
</feature>
<dbReference type="CDD" id="cd02968">
    <property type="entry name" value="SCO"/>
    <property type="match status" value="1"/>
</dbReference>
<evidence type="ECO:0000313" key="8">
    <source>
        <dbReference type="EMBL" id="HGT39019.1"/>
    </source>
</evidence>
<evidence type="ECO:0000256" key="6">
    <source>
        <dbReference type="SAM" id="Phobius"/>
    </source>
</evidence>
<protein>
    <submittedName>
        <fullName evidence="8">SCO family protein</fullName>
    </submittedName>
</protein>
<gene>
    <name evidence="8" type="ORF">ENS64_07110</name>
</gene>
<dbReference type="PANTHER" id="PTHR12151">
    <property type="entry name" value="ELECTRON TRANSPORT PROTIN SCO1/SENC FAMILY MEMBER"/>
    <property type="match status" value="1"/>
</dbReference>
<dbReference type="SUPFAM" id="SSF52833">
    <property type="entry name" value="Thioredoxin-like"/>
    <property type="match status" value="1"/>
</dbReference>
<name>A0A7C4LM43_9PLAN</name>
<feature type="region of interest" description="Disordered" evidence="5">
    <location>
        <begin position="268"/>
        <end position="303"/>
    </location>
</feature>
<feature type="binding site" evidence="3">
    <location>
        <position position="142"/>
    </location>
    <ligand>
        <name>Cu cation</name>
        <dbReference type="ChEBI" id="CHEBI:23378"/>
    </ligand>
</feature>
<feature type="binding site" evidence="3">
    <location>
        <position position="138"/>
    </location>
    <ligand>
        <name>Cu cation</name>
        <dbReference type="ChEBI" id="CHEBI:23378"/>
    </ligand>
</feature>
<dbReference type="Gene3D" id="3.40.30.10">
    <property type="entry name" value="Glutaredoxin"/>
    <property type="match status" value="1"/>
</dbReference>
<keyword evidence="4" id="KW-1015">Disulfide bond</keyword>
<sequence length="303" mass="33306">MSTGWSESVPRERSSWVRRPWLWVGAGLWCMVALTAVAAWKAHRAERQAAEEVRRAALAAATPDPQRTVITVPVNQRQAAGQVINIAELMARGAVEAGPLYDPQGVEDFAFTNCDGRTITKADLLGRPWAIAFVFTKCLGPCPTVTRQLKQLQDRLKAYDIRLVTLTVDPARDTPEVLKAYALQNGANLDRWYFLTGDQSAIYGLIHRSFRLPVQEVTGPMRQEGYEIIHSTNVMLVNADGVVLDKFNAAKDEEMVALRRRLQELAAPLSTAEDPLPVAGQTPDEPVAGQTPEEIQPPAASGL</sequence>
<feature type="disulfide bond" description="Redox-active" evidence="4">
    <location>
        <begin position="138"/>
        <end position="142"/>
    </location>
</feature>
<reference evidence="8" key="1">
    <citation type="journal article" date="2020" name="mSystems">
        <title>Genome- and Community-Level Interaction Insights into Carbon Utilization and Element Cycling Functions of Hydrothermarchaeota in Hydrothermal Sediment.</title>
        <authorList>
            <person name="Zhou Z."/>
            <person name="Liu Y."/>
            <person name="Xu W."/>
            <person name="Pan J."/>
            <person name="Luo Z.H."/>
            <person name="Li M."/>
        </authorList>
    </citation>
    <scope>NUCLEOTIDE SEQUENCE [LARGE SCALE GENOMIC DNA]</scope>
    <source>
        <strain evidence="8">SpSt-508</strain>
    </source>
</reference>
<evidence type="ECO:0000256" key="1">
    <source>
        <dbReference type="ARBA" id="ARBA00010996"/>
    </source>
</evidence>
<proteinExistence type="inferred from homology"/>
<feature type="domain" description="Thioredoxin" evidence="7">
    <location>
        <begin position="100"/>
        <end position="267"/>
    </location>
</feature>
<evidence type="ECO:0000259" key="7">
    <source>
        <dbReference type="PROSITE" id="PS51352"/>
    </source>
</evidence>